<dbReference type="Pfam" id="PF08698">
    <property type="entry name" value="Fcf2"/>
    <property type="match status" value="1"/>
</dbReference>
<dbReference type="InterPro" id="IPR014810">
    <property type="entry name" value="Fcf2_C"/>
</dbReference>
<feature type="chain" id="PRO_5025056884" description="Fcf2 pre-rRNA processing C-terminal domain-containing protein" evidence="4">
    <location>
        <begin position="22"/>
        <end position="360"/>
    </location>
</feature>
<protein>
    <recommendedName>
        <fullName evidence="5">Fcf2 pre-rRNA processing C-terminal domain-containing protein</fullName>
    </recommendedName>
</protein>
<dbReference type="Proteomes" id="UP000410492">
    <property type="component" value="Unassembled WGS sequence"/>
</dbReference>
<evidence type="ECO:0000259" key="5">
    <source>
        <dbReference type="Pfam" id="PF08698"/>
    </source>
</evidence>
<dbReference type="GO" id="GO:0005730">
    <property type="term" value="C:nucleolus"/>
    <property type="evidence" value="ECO:0007669"/>
    <property type="project" value="UniProtKB-SubCell"/>
</dbReference>
<feature type="region of interest" description="Disordered" evidence="3">
    <location>
        <begin position="41"/>
        <end position="67"/>
    </location>
</feature>
<dbReference type="InterPro" id="IPR039883">
    <property type="entry name" value="Fcf2/DNTTIP2"/>
</dbReference>
<dbReference type="EMBL" id="CAACVG010007393">
    <property type="protein sequence ID" value="VEN45188.1"/>
    <property type="molecule type" value="Genomic_DNA"/>
</dbReference>
<dbReference type="OrthoDB" id="427886at2759"/>
<keyword evidence="4" id="KW-0732">Signal</keyword>
<feature type="domain" description="Fcf2 pre-rRNA processing C-terminal" evidence="5">
    <location>
        <begin position="242"/>
        <end position="334"/>
    </location>
</feature>
<feature type="region of interest" description="Disordered" evidence="3">
    <location>
        <begin position="95"/>
        <end position="137"/>
    </location>
</feature>
<reference evidence="6 7" key="1">
    <citation type="submission" date="2019-01" db="EMBL/GenBank/DDBJ databases">
        <authorList>
            <person name="Sayadi A."/>
        </authorList>
    </citation>
    <scope>NUCLEOTIDE SEQUENCE [LARGE SCALE GENOMIC DNA]</scope>
</reference>
<evidence type="ECO:0000256" key="4">
    <source>
        <dbReference type="SAM" id="SignalP"/>
    </source>
</evidence>
<evidence type="ECO:0000256" key="3">
    <source>
        <dbReference type="SAM" id="MobiDB-lite"/>
    </source>
</evidence>
<dbReference type="PANTHER" id="PTHR21686:SF12">
    <property type="entry name" value="DEOXYNUCLEOTIDYLTRANSFERASE TERMINAL-INTERACTING PROTEIN 2"/>
    <property type="match status" value="1"/>
</dbReference>
<dbReference type="GO" id="GO:0003723">
    <property type="term" value="F:RNA binding"/>
    <property type="evidence" value="ECO:0007669"/>
    <property type="project" value="TreeGrafter"/>
</dbReference>
<dbReference type="GO" id="GO:0006396">
    <property type="term" value="P:RNA processing"/>
    <property type="evidence" value="ECO:0007669"/>
    <property type="project" value="TreeGrafter"/>
</dbReference>
<feature type="signal peptide" evidence="4">
    <location>
        <begin position="1"/>
        <end position="21"/>
    </location>
</feature>
<organism evidence="6 7">
    <name type="scientific">Callosobruchus maculatus</name>
    <name type="common">Southern cowpea weevil</name>
    <name type="synonym">Pulse bruchid</name>
    <dbReference type="NCBI Taxonomy" id="64391"/>
    <lineage>
        <taxon>Eukaryota</taxon>
        <taxon>Metazoa</taxon>
        <taxon>Ecdysozoa</taxon>
        <taxon>Arthropoda</taxon>
        <taxon>Hexapoda</taxon>
        <taxon>Insecta</taxon>
        <taxon>Pterygota</taxon>
        <taxon>Neoptera</taxon>
        <taxon>Endopterygota</taxon>
        <taxon>Coleoptera</taxon>
        <taxon>Polyphaga</taxon>
        <taxon>Cucujiformia</taxon>
        <taxon>Chrysomeloidea</taxon>
        <taxon>Chrysomelidae</taxon>
        <taxon>Bruchinae</taxon>
        <taxon>Bruchini</taxon>
        <taxon>Callosobruchus</taxon>
    </lineage>
</organism>
<sequence length="360" mass="41041">MAGTLLVVIVAMVPLLPEATTKPLFFFYGDSYEDLPTDYIQYPNDDSDDYYGDEKEDTPPRPAGGGGIINNGVVVTINGIPFNCTQKACVLNSNDKGEGGNGSPSKEPPSPQDKETMPPSNSDTVTASENETTKAPANKAFLKKLFEDFPRVGRKTSPKKQQPVAKDPQKALVNEILADLKGIRRRKKKKDDILEPTDIQTEVKEALKKSILNTDFDKLEAVPPLEISERNLKKQRKILRGKTKGNKWYGLPATEMTDEIKNDLEILKMRSVLDPKHFYKKNDLKVLPKYFEVGKVMDSPLDFYSNRLTKKERKKTLVDELLADAEFHKYNKRKYKEIIEEKQKTHYKAWRQAKRFKKKK</sequence>
<dbReference type="PANTHER" id="PTHR21686">
    <property type="entry name" value="DEOXYNUCLEOTIDYLTRANSFERASE TERMINAL-INTERACTING PROTEIN 2"/>
    <property type="match status" value="1"/>
</dbReference>
<proteinExistence type="predicted"/>
<feature type="compositionally biased region" description="Acidic residues" evidence="3">
    <location>
        <begin position="45"/>
        <end position="56"/>
    </location>
</feature>
<keyword evidence="2" id="KW-0539">Nucleus</keyword>
<evidence type="ECO:0000313" key="7">
    <source>
        <dbReference type="Proteomes" id="UP000410492"/>
    </source>
</evidence>
<evidence type="ECO:0000313" key="6">
    <source>
        <dbReference type="EMBL" id="VEN45188.1"/>
    </source>
</evidence>
<comment type="subcellular location">
    <subcellularLocation>
        <location evidence="1">Nucleus</location>
        <location evidence="1">Nucleolus</location>
    </subcellularLocation>
</comment>
<evidence type="ECO:0000256" key="1">
    <source>
        <dbReference type="ARBA" id="ARBA00004604"/>
    </source>
</evidence>
<keyword evidence="7" id="KW-1185">Reference proteome</keyword>
<feature type="compositionally biased region" description="Polar residues" evidence="3">
    <location>
        <begin position="118"/>
        <end position="135"/>
    </location>
</feature>
<accession>A0A653CBB6</accession>
<evidence type="ECO:0000256" key="2">
    <source>
        <dbReference type="ARBA" id="ARBA00023242"/>
    </source>
</evidence>
<gene>
    <name evidence="6" type="ORF">CALMAC_LOCUS7721</name>
</gene>
<name>A0A653CBB6_CALMS</name>
<dbReference type="AlphaFoldDB" id="A0A653CBB6"/>